<proteinExistence type="predicted"/>
<dbReference type="AlphaFoldDB" id="A0A2G9YBM6"/>
<feature type="domain" description="Type II secretion system protein GspE N-terminal" evidence="1">
    <location>
        <begin position="64"/>
        <end position="147"/>
    </location>
</feature>
<reference evidence="2 3" key="1">
    <citation type="submission" date="2017-09" db="EMBL/GenBank/DDBJ databases">
        <title>Depth-based differentiation of microbial function through sediment-hosted aquifers and enrichment of novel symbionts in the deep terrestrial subsurface.</title>
        <authorList>
            <person name="Probst A.J."/>
            <person name="Ladd B."/>
            <person name="Jarett J.K."/>
            <person name="Geller-Mcgrath D.E."/>
            <person name="Sieber C.M."/>
            <person name="Emerson J.B."/>
            <person name="Anantharaman K."/>
            <person name="Thomas B.C."/>
            <person name="Malmstrom R."/>
            <person name="Stieglmeier M."/>
            <person name="Klingl A."/>
            <person name="Woyke T."/>
            <person name="Ryan C.M."/>
            <person name="Banfield J.F."/>
        </authorList>
    </citation>
    <scope>NUCLEOTIDE SEQUENCE [LARGE SCALE GENOMIC DNA]</scope>
    <source>
        <strain evidence="2">CG23_combo_of_CG06-09_8_20_14_all_48_7</strain>
    </source>
</reference>
<dbReference type="SUPFAM" id="SSF160246">
    <property type="entry name" value="EspE N-terminal domain-like"/>
    <property type="match status" value="1"/>
</dbReference>
<gene>
    <name evidence="2" type="ORF">COX46_04105</name>
</gene>
<protein>
    <recommendedName>
        <fullName evidence="1">Type II secretion system protein GspE N-terminal domain-containing protein</fullName>
    </recommendedName>
</protein>
<dbReference type="InterPro" id="IPR007831">
    <property type="entry name" value="T2SS_GspE_N"/>
</dbReference>
<comment type="caution">
    <text evidence="2">The sequence shown here is derived from an EMBL/GenBank/DDBJ whole genome shotgun (WGS) entry which is preliminary data.</text>
</comment>
<dbReference type="InterPro" id="IPR037257">
    <property type="entry name" value="T2SS_E_N_sf"/>
</dbReference>
<dbReference type="Gene3D" id="3.30.300.160">
    <property type="entry name" value="Type II secretion system, protein E, N-terminal domain"/>
    <property type="match status" value="1"/>
</dbReference>
<evidence type="ECO:0000313" key="3">
    <source>
        <dbReference type="Proteomes" id="UP000230392"/>
    </source>
</evidence>
<evidence type="ECO:0000313" key="2">
    <source>
        <dbReference type="EMBL" id="PIP16143.1"/>
    </source>
</evidence>
<accession>A0A2G9YBM6</accession>
<dbReference type="Proteomes" id="UP000230392">
    <property type="component" value="Unassembled WGS sequence"/>
</dbReference>
<evidence type="ECO:0000259" key="1">
    <source>
        <dbReference type="Pfam" id="PF05157"/>
    </source>
</evidence>
<dbReference type="Pfam" id="PF05157">
    <property type="entry name" value="MshEN"/>
    <property type="match status" value="1"/>
</dbReference>
<organism evidence="2 3">
    <name type="scientific">bacterium (Candidatus Ratteibacteria) CG23_combo_of_CG06-09_8_20_14_all_48_7</name>
    <dbReference type="NCBI Taxonomy" id="2014292"/>
    <lineage>
        <taxon>Bacteria</taxon>
        <taxon>Candidatus Ratteibacteria</taxon>
    </lineage>
</organism>
<dbReference type="EMBL" id="PCRF01000203">
    <property type="protein sequence ID" value="PIP16143.1"/>
    <property type="molecule type" value="Genomic_DNA"/>
</dbReference>
<name>A0A2G9YBM6_9BACT</name>
<sequence length="147" mass="16770">MSIEVSGRERLGNLLVARGLISREQLEEGLKIQEKEPNLLLGEILQEIAGITEDDIVETILLQYNMPFLPLSNYHAAPELLKQISKDFARENHFFPLEKDDDVLSIVTVNPFNNGAVAELEKRFNCRVRCFLGRLPDVREAINKFYG</sequence>